<feature type="region of interest" description="Disordered" evidence="8">
    <location>
        <begin position="119"/>
        <end position="163"/>
    </location>
</feature>
<evidence type="ECO:0000256" key="6">
    <source>
        <dbReference type="ARBA" id="ARBA00022927"/>
    </source>
</evidence>
<protein>
    <submittedName>
        <fullName evidence="10">Exportin</fullName>
    </submittedName>
</protein>
<evidence type="ECO:0000256" key="8">
    <source>
        <dbReference type="SAM" id="MobiDB-lite"/>
    </source>
</evidence>
<evidence type="ECO:0000313" key="11">
    <source>
        <dbReference type="EnsemblMetazoa" id="CPIJ017442-PA"/>
    </source>
</evidence>
<dbReference type="InterPro" id="IPR001494">
    <property type="entry name" value="Importin-beta_N"/>
</dbReference>
<evidence type="ECO:0000256" key="1">
    <source>
        <dbReference type="ARBA" id="ARBA00004123"/>
    </source>
</evidence>
<dbReference type="InterPro" id="IPR016024">
    <property type="entry name" value="ARM-type_fold"/>
</dbReference>
<feature type="compositionally biased region" description="Basic and acidic residues" evidence="8">
    <location>
        <begin position="217"/>
        <end position="235"/>
    </location>
</feature>
<dbReference type="Gene3D" id="1.25.10.10">
    <property type="entry name" value="Leucine-rich Repeat Variant"/>
    <property type="match status" value="1"/>
</dbReference>
<comment type="subcellular location">
    <subcellularLocation>
        <location evidence="2">Cytoplasm</location>
    </subcellularLocation>
    <subcellularLocation>
        <location evidence="1">Nucleus</location>
    </subcellularLocation>
</comment>
<dbReference type="Pfam" id="PF08389">
    <property type="entry name" value="Xpo1"/>
    <property type="match status" value="1"/>
</dbReference>
<evidence type="ECO:0000259" key="9">
    <source>
        <dbReference type="SMART" id="SM00913"/>
    </source>
</evidence>
<dbReference type="GO" id="GO:0005737">
    <property type="term" value="C:cytoplasm"/>
    <property type="evidence" value="ECO:0007669"/>
    <property type="project" value="UniProtKB-SubCell"/>
</dbReference>
<dbReference type="InterPro" id="IPR011989">
    <property type="entry name" value="ARM-like"/>
</dbReference>
<dbReference type="SUPFAM" id="SSF48371">
    <property type="entry name" value="ARM repeat"/>
    <property type="match status" value="1"/>
</dbReference>
<dbReference type="FunCoup" id="B0XD78">
    <property type="interactions" value="1789"/>
</dbReference>
<dbReference type="OrthoDB" id="10261013at2759"/>
<evidence type="ECO:0000313" key="10">
    <source>
        <dbReference type="EMBL" id="EDS45332.1"/>
    </source>
</evidence>
<dbReference type="PANTHER" id="PTHR21452:SF4">
    <property type="entry name" value="EXPORTIN-6"/>
    <property type="match status" value="1"/>
</dbReference>
<keyword evidence="12" id="KW-1185">Reference proteome</keyword>
<dbReference type="GO" id="GO:0031267">
    <property type="term" value="F:small GTPase binding"/>
    <property type="evidence" value="ECO:0007669"/>
    <property type="project" value="InterPro"/>
</dbReference>
<dbReference type="Pfam" id="PF03810">
    <property type="entry name" value="IBN_N"/>
    <property type="match status" value="1"/>
</dbReference>
<keyword evidence="6" id="KW-0653">Protein transport</keyword>
<reference evidence="10" key="1">
    <citation type="submission" date="2007-03" db="EMBL/GenBank/DDBJ databases">
        <title>Annotation of Culex pipiens quinquefasciatus.</title>
        <authorList>
            <consortium name="The Broad Institute Genome Sequencing Platform"/>
            <person name="Atkinson P.W."/>
            <person name="Hemingway J."/>
            <person name="Christensen B.M."/>
            <person name="Higgs S."/>
            <person name="Kodira C."/>
            <person name="Hannick L."/>
            <person name="Megy K."/>
            <person name="O'Leary S."/>
            <person name="Pearson M."/>
            <person name="Haas B.J."/>
            <person name="Mauceli E."/>
            <person name="Wortman J.R."/>
            <person name="Lee N.H."/>
            <person name="Guigo R."/>
            <person name="Stanke M."/>
            <person name="Alvarado L."/>
            <person name="Amedeo P."/>
            <person name="Antoine C.H."/>
            <person name="Arensburger P."/>
            <person name="Bidwell S.L."/>
            <person name="Crawford M."/>
            <person name="Camaro F."/>
            <person name="Devon K."/>
            <person name="Engels R."/>
            <person name="Hammond M."/>
            <person name="Howarth C."/>
            <person name="Koehrsen M."/>
            <person name="Lawson D."/>
            <person name="Montgomery P."/>
            <person name="Nene V."/>
            <person name="Nusbaum C."/>
            <person name="Puiu D."/>
            <person name="Romero-Severson J."/>
            <person name="Severson D.W."/>
            <person name="Shumway M."/>
            <person name="Sisk P."/>
            <person name="Stolte C."/>
            <person name="Zeng Q."/>
            <person name="Eisenstadt E."/>
            <person name="Fraser-Liggett C."/>
            <person name="Strausberg R."/>
            <person name="Galagan J."/>
            <person name="Birren B."/>
            <person name="Collins F.H."/>
        </authorList>
    </citation>
    <scope>NUCLEOTIDE SEQUENCE [LARGE SCALE GENOMIC DNA]</scope>
    <source>
        <strain evidence="10">JHB</strain>
    </source>
</reference>
<reference evidence="11" key="2">
    <citation type="submission" date="2020-05" db="UniProtKB">
        <authorList>
            <consortium name="EnsemblMetazoa"/>
        </authorList>
    </citation>
    <scope>IDENTIFICATION</scope>
    <source>
        <strain evidence="11">JHB</strain>
    </source>
</reference>
<dbReference type="VEuPathDB" id="VectorBase:CPIJ017442"/>
<dbReference type="KEGG" id="cqu:CpipJ_CPIJ017442"/>
<dbReference type="eggNOG" id="KOG2020">
    <property type="taxonomic scope" value="Eukaryota"/>
</dbReference>
<feature type="compositionally biased region" description="Basic and acidic residues" evidence="8">
    <location>
        <begin position="145"/>
        <end position="159"/>
    </location>
</feature>
<dbReference type="EnsemblMetazoa" id="CPIJ017442-RA">
    <property type="protein sequence ID" value="CPIJ017442-PA"/>
    <property type="gene ID" value="CPIJ017442"/>
</dbReference>
<dbReference type="VEuPathDB" id="VectorBase:CQUJHB001580"/>
<accession>B0XD78</accession>
<dbReference type="InterPro" id="IPR013598">
    <property type="entry name" value="Exportin-1/Importin-b-like"/>
</dbReference>
<evidence type="ECO:0000256" key="4">
    <source>
        <dbReference type="ARBA" id="ARBA00022448"/>
    </source>
</evidence>
<dbReference type="GO" id="GO:0005049">
    <property type="term" value="F:nuclear export signal receptor activity"/>
    <property type="evidence" value="ECO:0007669"/>
    <property type="project" value="InterPro"/>
</dbReference>
<sequence>MGRQNTIRIDYGDLPNKPGMPKVQKFCAEKLGLKRGEVIRIQNSQTLGVTFVTVTDLTLALKVCEEHGKAHELTGSDKKQHQVTITIEDGTVLVKLFDLSADVSNADVAKFLERYGDETRNKKSTTPGREFSEAGLGWAGPEVVQRPRPDEPPAARDGDGGATGVFLRGGSGAFTWCSVCGAGKFPEGGVSGIDCGIGRLELIRHWWHHLPQEEKKNGHVVSRLKDKPANKEEAPSPRNLVPLRDRRDDVAEPTGDLLAIEALVNEFYHPGTSNARKHTIEGQLQQFQRTPHSWLLCLQNLPRFNNQYFWFFNVSTVEVTIQQRWPALDEAARVQLRDALWATYAAFSHDIPGMQRDKVAQLVALVGKRQFPEEHPDYMSQVLELLKSKFTLGVTLLRATSDEITSTKADITSERQKYLSYCVSMYLPATFEILQRYAELCINRTISKNGIASMAHLPVPFGDDSRLEQATTDLLVCVQQIFSWAPLDNVTAPEFFQSLFMLARWNEVYNDVSISALTTISELFYRQKPLPLPTVIATGVIELLQQPTLKLSNELYQDKLTELLRLFTTQQWVRWSKDPHFPAISYLNCLFQYTFYGYGALAFTERLTIWTPIVRGFSNDCGGSVSSGKHADKLLALASGTCIDTIAQIAEIEPVRVYDVVFSEFASDVAGPYATVLSTVGLISGGHLQAAYDEDGRNGLRCKFRDFISLCQLIARISPLLHERSEKVGDTLGQLIESLVKLVETVSGAAGDPMEYFFMHLPALAGEMVDVVSQTMITLRSLLLVAHIPFGEAEMMHFVGCIPRFLLPPQKVKRDQLRMLTSAAAQLLLSVSANLRPKYLVQAIKPLVHSDLRHLERPTALTVRRAICNCFVLPWAGCSVPEQNYEGRAALLQEYIAFIAGDLIRLDLGHGFSNGGTTNPSLDYGQEEKIIAVATSVLGMLRDLLDYYQEQSSPVKQMLAAAFRPVIEKTLTIYSAASSKNCALIERIFDFCLGIIRTLQVQLGQLFLKNIILLFLGKTKSEQITAQRFRSLDILLKMFLLIVEQPGNVSLLPDILNFSIEHVLPLVFAQEHTPAKSEQNGHADASLSLYLLFNGILLHRWQYFYKSSVLKQFTPSVSAALGNHQPTSGLDHPDQFTAIMNAYGQAIVCASDPHVTRATLQSLQALNDRWKLYGREFFRQNLLQSFEAAIIKALLAPEGILHYELFLAVLYSMGEVDMKRLHETFAGIGFPAVSQQVEQVCLSTNCALIERIFDFCLGIIRTLQVQLGQLFLKNIILLFLGKTKSEQITAQRFRSLDILLKMFLLIVEQPGNVSLLPDILNFSIEHVLPLVFAQEHTPAKSEQNGHADASLSLYLLFNGILLHRWQYFYKSSVLKQFTPSVSAALGNHQPTSGLDHPDQFTAIMNAYGQAIVCASDPHVTRATLQSLQALNDRWKLYGREFFRQNLLQSFEAAIIKALLAPEGILHYELFLAVLYSMGEVDMKRLHETFAGIGFPAVSQQVEQVCLSTDYPTFAHRMNQLIQDTKCGQLNGTA</sequence>
<evidence type="ECO:0000313" key="12">
    <source>
        <dbReference type="Proteomes" id="UP000002320"/>
    </source>
</evidence>
<keyword evidence="7" id="KW-0539">Nucleus</keyword>
<dbReference type="HOGENOM" id="CLU_247163_0_0_1"/>
<dbReference type="SMART" id="SM00913">
    <property type="entry name" value="IBN_N"/>
    <property type="match status" value="1"/>
</dbReference>
<dbReference type="GO" id="GO:0005634">
    <property type="term" value="C:nucleus"/>
    <property type="evidence" value="ECO:0007669"/>
    <property type="project" value="UniProtKB-SubCell"/>
</dbReference>
<dbReference type="EMBL" id="DS232745">
    <property type="protein sequence ID" value="EDS45332.1"/>
    <property type="molecule type" value="Genomic_DNA"/>
</dbReference>
<evidence type="ECO:0000256" key="5">
    <source>
        <dbReference type="ARBA" id="ARBA00022490"/>
    </source>
</evidence>
<dbReference type="STRING" id="7176.B0XD78"/>
<feature type="domain" description="Importin N-terminal" evidence="9">
    <location>
        <begin position="280"/>
        <end position="346"/>
    </location>
</feature>
<dbReference type="Proteomes" id="UP000002320">
    <property type="component" value="Unassembled WGS sequence"/>
</dbReference>
<dbReference type="InterPro" id="IPR040016">
    <property type="entry name" value="XPO6"/>
</dbReference>
<feature type="region of interest" description="Disordered" evidence="8">
    <location>
        <begin position="217"/>
        <end position="241"/>
    </location>
</feature>
<dbReference type="OMA" id="CHWIANR"/>
<evidence type="ECO:0000256" key="2">
    <source>
        <dbReference type="ARBA" id="ARBA00004496"/>
    </source>
</evidence>
<dbReference type="InParanoid" id="B0XD78"/>
<gene>
    <name evidence="11" type="primary">6051135</name>
    <name evidence="10" type="ORF">CpipJ_CPIJ017442</name>
</gene>
<dbReference type="PANTHER" id="PTHR21452">
    <property type="entry name" value="EXPORTIN-6"/>
    <property type="match status" value="1"/>
</dbReference>
<keyword evidence="5" id="KW-0963">Cytoplasm</keyword>
<proteinExistence type="inferred from homology"/>
<evidence type="ECO:0000256" key="7">
    <source>
        <dbReference type="ARBA" id="ARBA00023242"/>
    </source>
</evidence>
<organism>
    <name type="scientific">Culex quinquefasciatus</name>
    <name type="common">Southern house mosquito</name>
    <name type="synonym">Culex pungens</name>
    <dbReference type="NCBI Taxonomy" id="7176"/>
    <lineage>
        <taxon>Eukaryota</taxon>
        <taxon>Metazoa</taxon>
        <taxon>Ecdysozoa</taxon>
        <taxon>Arthropoda</taxon>
        <taxon>Hexapoda</taxon>
        <taxon>Insecta</taxon>
        <taxon>Pterygota</taxon>
        <taxon>Neoptera</taxon>
        <taxon>Endopterygota</taxon>
        <taxon>Diptera</taxon>
        <taxon>Nematocera</taxon>
        <taxon>Culicoidea</taxon>
        <taxon>Culicidae</taxon>
        <taxon>Culicinae</taxon>
        <taxon>Culicini</taxon>
        <taxon>Culex</taxon>
        <taxon>Culex</taxon>
    </lineage>
</organism>
<dbReference type="GO" id="GO:0006611">
    <property type="term" value="P:protein export from nucleus"/>
    <property type="evidence" value="ECO:0007669"/>
    <property type="project" value="InterPro"/>
</dbReference>
<evidence type="ECO:0000256" key="3">
    <source>
        <dbReference type="ARBA" id="ARBA00009466"/>
    </source>
</evidence>
<keyword evidence="4" id="KW-0813">Transport</keyword>
<comment type="similarity">
    <text evidence="3">Belongs to the exportin family.</text>
</comment>
<name>B0XD78_CULQU</name>